<evidence type="ECO:0000313" key="12">
    <source>
        <dbReference type="Proteomes" id="UP001234178"/>
    </source>
</evidence>
<evidence type="ECO:0000256" key="7">
    <source>
        <dbReference type="ARBA" id="ARBA00022989"/>
    </source>
</evidence>
<accession>A0ABR0B8U3</accession>
<keyword evidence="2" id="KW-0812">Transmembrane</keyword>
<dbReference type="Proteomes" id="UP001234178">
    <property type="component" value="Unassembled WGS sequence"/>
</dbReference>
<evidence type="ECO:0000259" key="10">
    <source>
        <dbReference type="PROSITE" id="PS51459"/>
    </source>
</evidence>
<comment type="subcellular location">
    <subcellularLocation>
        <location evidence="1">Membrane</location>
        <topology evidence="1">Single-pass membrane protein</topology>
    </subcellularLocation>
</comment>
<gene>
    <name evidence="11" type="ORF">OUZ56_032406</name>
</gene>
<name>A0ABR0B8U3_9CRUS</name>
<dbReference type="PROSITE" id="PS51459">
    <property type="entry name" value="FIDO"/>
    <property type="match status" value="1"/>
</dbReference>
<keyword evidence="5" id="KW-0802">TPR repeat</keyword>
<evidence type="ECO:0000313" key="11">
    <source>
        <dbReference type="EMBL" id="KAK4044999.1"/>
    </source>
</evidence>
<keyword evidence="12" id="KW-1185">Reference proteome</keyword>
<feature type="region of interest" description="Disordered" evidence="9">
    <location>
        <begin position="648"/>
        <end position="672"/>
    </location>
</feature>
<dbReference type="Pfam" id="PF05099">
    <property type="entry name" value="TerB"/>
    <property type="match status" value="1"/>
</dbReference>
<feature type="region of interest" description="Disordered" evidence="9">
    <location>
        <begin position="361"/>
        <end position="600"/>
    </location>
</feature>
<keyword evidence="7" id="KW-1133">Transmembrane helix</keyword>
<evidence type="ECO:0000256" key="8">
    <source>
        <dbReference type="ARBA" id="ARBA00023136"/>
    </source>
</evidence>
<keyword evidence="4" id="KW-0547">Nucleotide-binding</keyword>
<evidence type="ECO:0000256" key="9">
    <source>
        <dbReference type="SAM" id="MobiDB-lite"/>
    </source>
</evidence>
<dbReference type="PANTHER" id="PTHR13504:SF34">
    <property type="entry name" value="PROTEIN ADENYLYLTRANSFERASE FICD"/>
    <property type="match status" value="1"/>
</dbReference>
<feature type="compositionally biased region" description="Basic and acidic residues" evidence="9">
    <location>
        <begin position="368"/>
        <end position="383"/>
    </location>
</feature>
<keyword evidence="8" id="KW-0472">Membrane</keyword>
<evidence type="ECO:0000256" key="6">
    <source>
        <dbReference type="ARBA" id="ARBA00022840"/>
    </source>
</evidence>
<sequence>MSWIYHDSVLEGVVYTQLELKAAFDPADPDVTSQATESNIQPICDEIRRHRAALEFARQWAKRDDTVTVELIREIYHLFRPDDGDSKTVKYRKDIPQHRLYFHEYAAPEKIPAKVKAVVDWLNDPETRRTRSPLRIASRGHYDLLRVFPFQHDSGKVSRLLLNMLLLRAGFERVDVADHPGLDLEWPRVGRALPRHLRAQAHVRRHVNSALDASVTLEDVLAVVQTRRVPLAPELAGYLALEIAEASASWASAVEQRLVYISAEGSGALVRQRGGGPRTEDERRGPPSVRVILGEMLAAGGGSTPALSAVARKNDPDGDGIALAQELEAALIPVNRSAGRRALARLARDVKRVMNKVGRNAEATSVASRREPSRDDFDRRESEVPPAVAPAVDREERDEAPPPAEPASVKSAPTPTRVAAPTIPKESADDLLANFAVSGSSNDDNLRELKRMAGITPTPPPPGTRPADEADGDGEDDASRAETRVAAPVARRDDSSSEGPASRRRGRDEDDRSDDDRRPKKRAGVFSSRLNEDEEERSAPKLPAPKKGEYEPARAPKRDSRSLRSSHFCCWQPPSRCGASNRGQKSSSTSAKPPPTSIGCQSERAWEFVATAEGYAPRRTVVPAGASWDVVDGRSRFELAVQLEASRAAGGADSWPQAEPGSDVGGRGAPGTVHIVAQPKGAELWLLAGVAPEATLDAIPCDADVDVLVAGPTTFRKRLRAPGNYGKGEVMHESAYAIAKSLVSVAWADGEYADAEKQMLSAVFDAFGATEKETHDLHAYATERRTLEDVPLQDLSAADRRVLLQYAVFLSYADGHQSPDEVAFLGELATKLRIADEEAKTLMEAARVRAEAHKHLL</sequence>
<dbReference type="InterPro" id="IPR029024">
    <property type="entry name" value="TerB-like"/>
</dbReference>
<proteinExistence type="predicted"/>
<evidence type="ECO:0000256" key="1">
    <source>
        <dbReference type="ARBA" id="ARBA00004167"/>
    </source>
</evidence>
<dbReference type="Pfam" id="PF02661">
    <property type="entry name" value="Fic"/>
    <property type="match status" value="1"/>
</dbReference>
<evidence type="ECO:0000256" key="2">
    <source>
        <dbReference type="ARBA" id="ARBA00022692"/>
    </source>
</evidence>
<feature type="compositionally biased region" description="Basic and acidic residues" evidence="9">
    <location>
        <begin position="506"/>
        <end position="518"/>
    </location>
</feature>
<feature type="domain" description="Fido" evidence="10">
    <location>
        <begin position="67"/>
        <end position="212"/>
    </location>
</feature>
<dbReference type="SUPFAM" id="SSF140931">
    <property type="entry name" value="Fic-like"/>
    <property type="match status" value="1"/>
</dbReference>
<keyword evidence="6" id="KW-0067">ATP-binding</keyword>
<keyword evidence="3" id="KW-0677">Repeat</keyword>
<comment type="caution">
    <text evidence="11">The sequence shown here is derived from an EMBL/GenBank/DDBJ whole genome shotgun (WGS) entry which is preliminary data.</text>
</comment>
<dbReference type="InterPro" id="IPR007791">
    <property type="entry name" value="DjlA_N"/>
</dbReference>
<feature type="compositionally biased region" description="Basic and acidic residues" evidence="9">
    <location>
        <begin position="546"/>
        <end position="562"/>
    </location>
</feature>
<dbReference type="PANTHER" id="PTHR13504">
    <property type="entry name" value="FIDO DOMAIN-CONTAINING PROTEIN DDB_G0283145"/>
    <property type="match status" value="1"/>
</dbReference>
<dbReference type="CDD" id="cd07177">
    <property type="entry name" value="terB_like"/>
    <property type="match status" value="1"/>
</dbReference>
<reference evidence="11 12" key="1">
    <citation type="journal article" date="2023" name="Nucleic Acids Res.">
        <title>The hologenome of Daphnia magna reveals possible DNA methylation and microbiome-mediated evolution of the host genome.</title>
        <authorList>
            <person name="Chaturvedi A."/>
            <person name="Li X."/>
            <person name="Dhandapani V."/>
            <person name="Marshall H."/>
            <person name="Kissane S."/>
            <person name="Cuenca-Cambronero M."/>
            <person name="Asole G."/>
            <person name="Calvet F."/>
            <person name="Ruiz-Romero M."/>
            <person name="Marangio P."/>
            <person name="Guigo R."/>
            <person name="Rago D."/>
            <person name="Mirbahai L."/>
            <person name="Eastwood N."/>
            <person name="Colbourne J.K."/>
            <person name="Zhou J."/>
            <person name="Mallon E."/>
            <person name="Orsini L."/>
        </authorList>
    </citation>
    <scope>NUCLEOTIDE SEQUENCE [LARGE SCALE GENOMIC DNA]</scope>
    <source>
        <strain evidence="11">LRV0_1</strain>
    </source>
</reference>
<evidence type="ECO:0000256" key="3">
    <source>
        <dbReference type="ARBA" id="ARBA00022737"/>
    </source>
</evidence>
<dbReference type="InterPro" id="IPR040198">
    <property type="entry name" value="Fido_containing"/>
</dbReference>
<protein>
    <recommendedName>
        <fullName evidence="10">Fido domain-containing protein</fullName>
    </recommendedName>
</protein>
<dbReference type="SUPFAM" id="SSF158682">
    <property type="entry name" value="TerB-like"/>
    <property type="match status" value="1"/>
</dbReference>
<dbReference type="InterPro" id="IPR003812">
    <property type="entry name" value="Fido"/>
</dbReference>
<evidence type="ECO:0000256" key="4">
    <source>
        <dbReference type="ARBA" id="ARBA00022741"/>
    </source>
</evidence>
<dbReference type="Gene3D" id="1.10.3290.10">
    <property type="entry name" value="Fido-like domain"/>
    <property type="match status" value="1"/>
</dbReference>
<dbReference type="Gene3D" id="1.10.3680.10">
    <property type="entry name" value="TerB-like"/>
    <property type="match status" value="1"/>
</dbReference>
<evidence type="ECO:0000256" key="5">
    <source>
        <dbReference type="ARBA" id="ARBA00022803"/>
    </source>
</evidence>
<organism evidence="11 12">
    <name type="scientific">Daphnia magna</name>
    <dbReference type="NCBI Taxonomy" id="35525"/>
    <lineage>
        <taxon>Eukaryota</taxon>
        <taxon>Metazoa</taxon>
        <taxon>Ecdysozoa</taxon>
        <taxon>Arthropoda</taxon>
        <taxon>Crustacea</taxon>
        <taxon>Branchiopoda</taxon>
        <taxon>Diplostraca</taxon>
        <taxon>Cladocera</taxon>
        <taxon>Anomopoda</taxon>
        <taxon>Daphniidae</taxon>
        <taxon>Daphnia</taxon>
    </lineage>
</organism>
<dbReference type="InterPro" id="IPR036597">
    <property type="entry name" value="Fido-like_dom_sf"/>
</dbReference>
<dbReference type="EMBL" id="JAOYFB010000041">
    <property type="protein sequence ID" value="KAK4044999.1"/>
    <property type="molecule type" value="Genomic_DNA"/>
</dbReference>